<name>A0ABN0VL44_9GAMM</name>
<dbReference type="EMBL" id="BAAAFR010000001">
    <property type="protein sequence ID" value="GAA0309618.1"/>
    <property type="molecule type" value="Genomic_DNA"/>
</dbReference>
<dbReference type="Proteomes" id="UP001501787">
    <property type="component" value="Unassembled WGS sequence"/>
</dbReference>
<keyword evidence="2" id="KW-1185">Reference proteome</keyword>
<reference evidence="2" key="1">
    <citation type="journal article" date="2019" name="Int. J. Syst. Evol. Microbiol.">
        <title>The Global Catalogue of Microorganisms (GCM) 10K type strain sequencing project: providing services to taxonomists for standard genome sequencing and annotation.</title>
        <authorList>
            <consortium name="The Broad Institute Genomics Platform"/>
            <consortium name="The Broad Institute Genome Sequencing Center for Infectious Disease"/>
            <person name="Wu L."/>
            <person name="Ma J."/>
        </authorList>
    </citation>
    <scope>NUCLEOTIDE SEQUENCE [LARGE SCALE GENOMIC DNA]</scope>
    <source>
        <strain evidence="2">JCM 16343</strain>
    </source>
</reference>
<proteinExistence type="predicted"/>
<comment type="caution">
    <text evidence="1">The sequence shown here is derived from an EMBL/GenBank/DDBJ whole genome shotgun (WGS) entry which is preliminary data.</text>
</comment>
<sequence length="75" mass="8417">MLDTVKHEISFRKKMGQAAKNHKPDCPQTQSPIARFATRDAIFTSYKRGIMHPILCGTAFLVFSQKIEASVSDGY</sequence>
<protein>
    <submittedName>
        <fullName evidence="1">Uncharacterized protein</fullName>
    </submittedName>
</protein>
<evidence type="ECO:0000313" key="1">
    <source>
        <dbReference type="EMBL" id="GAA0309618.1"/>
    </source>
</evidence>
<evidence type="ECO:0000313" key="2">
    <source>
        <dbReference type="Proteomes" id="UP001501787"/>
    </source>
</evidence>
<accession>A0ABN0VL44</accession>
<gene>
    <name evidence="1" type="ORF">GCM10009129_03530</name>
</gene>
<organism evidence="1 2">
    <name type="scientific">Psychrobacter aestuarii</name>
    <dbReference type="NCBI Taxonomy" id="556327"/>
    <lineage>
        <taxon>Bacteria</taxon>
        <taxon>Pseudomonadati</taxon>
        <taxon>Pseudomonadota</taxon>
        <taxon>Gammaproteobacteria</taxon>
        <taxon>Moraxellales</taxon>
        <taxon>Moraxellaceae</taxon>
        <taxon>Psychrobacter</taxon>
    </lineage>
</organism>